<dbReference type="EC" id="1.1.1.28" evidence="7"/>
<accession>A0ABW1YHZ6</accession>
<evidence type="ECO:0000313" key="8">
    <source>
        <dbReference type="Proteomes" id="UP001596425"/>
    </source>
</evidence>
<evidence type="ECO:0000256" key="1">
    <source>
        <dbReference type="ARBA" id="ARBA00005854"/>
    </source>
</evidence>
<name>A0ABW1YHZ6_9GAMM</name>
<gene>
    <name evidence="7" type="ORF">ACFQBM_02555</name>
</gene>
<dbReference type="InterPro" id="IPR058205">
    <property type="entry name" value="D-LDH-like"/>
</dbReference>
<dbReference type="Proteomes" id="UP001596425">
    <property type="component" value="Unassembled WGS sequence"/>
</dbReference>
<evidence type="ECO:0000256" key="3">
    <source>
        <dbReference type="ARBA" id="ARBA00023027"/>
    </source>
</evidence>
<sequence length="332" mass="36921">MKITIYNAHPYDKLYFDRFNRQFGHELQYIDTHLDETTLPLCNPTPVICIFVNDPVQKPLLKQMRAQGIKMIALRSAGFNHVDIRAANELDILVANVPGYSPYAVAEHAVGMILCLIRRLLRAHARVREGNFSLDGLMGFDLHGKTVGIVGTGKIGEAFANIMQGFGCRLLGLDPVENPRCSKLGLLYVSLETLCRQSDIISLHCPLLPETQYLIDDAAIAEMRDGICLINTSRGAVIDTAAAIRALKSGKIGYLGLDVYEEEEDLFFEDRSETVLDDDIFARLLTFNNVLITGHQGYFTREAITNIAKTTLENVTEFEEKGRCGNQLIAPG</sequence>
<evidence type="ECO:0000313" key="7">
    <source>
        <dbReference type="EMBL" id="MFC6632141.1"/>
    </source>
</evidence>
<keyword evidence="2 4" id="KW-0560">Oxidoreductase</keyword>
<dbReference type="SUPFAM" id="SSF51735">
    <property type="entry name" value="NAD(P)-binding Rossmann-fold domains"/>
    <property type="match status" value="1"/>
</dbReference>
<proteinExistence type="inferred from homology"/>
<dbReference type="InterPro" id="IPR006140">
    <property type="entry name" value="D-isomer_DH_NAD-bd"/>
</dbReference>
<dbReference type="PANTHER" id="PTHR43026">
    <property type="entry name" value="2-HYDROXYACID DEHYDROGENASE HOMOLOG 1-RELATED"/>
    <property type="match status" value="1"/>
</dbReference>
<dbReference type="Gene3D" id="3.40.50.720">
    <property type="entry name" value="NAD(P)-binding Rossmann-like Domain"/>
    <property type="match status" value="2"/>
</dbReference>
<feature type="domain" description="D-isomer specific 2-hydroxyacid dehydrogenase NAD-binding" evidence="6">
    <location>
        <begin position="110"/>
        <end position="297"/>
    </location>
</feature>
<dbReference type="CDD" id="cd12183">
    <property type="entry name" value="LDH_like_2"/>
    <property type="match status" value="1"/>
</dbReference>
<keyword evidence="3" id="KW-0520">NAD</keyword>
<reference evidence="8" key="1">
    <citation type="journal article" date="2019" name="Int. J. Syst. Evol. Microbiol.">
        <title>The Global Catalogue of Microorganisms (GCM) 10K type strain sequencing project: providing services to taxonomists for standard genome sequencing and annotation.</title>
        <authorList>
            <consortium name="The Broad Institute Genomics Platform"/>
            <consortium name="The Broad Institute Genome Sequencing Center for Infectious Disease"/>
            <person name="Wu L."/>
            <person name="Ma J."/>
        </authorList>
    </citation>
    <scope>NUCLEOTIDE SEQUENCE [LARGE SCALE GENOMIC DNA]</scope>
    <source>
        <strain evidence="8">CGMCC 1.13718</strain>
    </source>
</reference>
<dbReference type="InterPro" id="IPR029753">
    <property type="entry name" value="D-isomer_DH_CS"/>
</dbReference>
<dbReference type="SUPFAM" id="SSF52283">
    <property type="entry name" value="Formate/glycerate dehydrogenase catalytic domain-like"/>
    <property type="match status" value="1"/>
</dbReference>
<keyword evidence="8" id="KW-1185">Reference proteome</keyword>
<dbReference type="RefSeq" id="WP_193192252.1">
    <property type="nucleotide sequence ID" value="NZ_JACZFR010000026.1"/>
</dbReference>
<protein>
    <submittedName>
        <fullName evidence="7">2-hydroxyacid dehydrogenase</fullName>
        <ecNumber evidence="7">1.1.1.28</ecNumber>
    </submittedName>
</protein>
<dbReference type="GO" id="GO:0008720">
    <property type="term" value="F:D-lactate dehydrogenase (NAD+) activity"/>
    <property type="evidence" value="ECO:0007669"/>
    <property type="project" value="UniProtKB-EC"/>
</dbReference>
<comment type="caution">
    <text evidence="7">The sequence shown here is derived from an EMBL/GenBank/DDBJ whole genome shotgun (WGS) entry which is preliminary data.</text>
</comment>
<evidence type="ECO:0000256" key="4">
    <source>
        <dbReference type="RuleBase" id="RU003719"/>
    </source>
</evidence>
<evidence type="ECO:0000259" key="6">
    <source>
        <dbReference type="Pfam" id="PF02826"/>
    </source>
</evidence>
<evidence type="ECO:0000259" key="5">
    <source>
        <dbReference type="Pfam" id="PF00389"/>
    </source>
</evidence>
<feature type="domain" description="D-isomer specific 2-hydroxyacid dehydrogenase catalytic" evidence="5">
    <location>
        <begin position="5"/>
        <end position="327"/>
    </location>
</feature>
<dbReference type="PROSITE" id="PS00671">
    <property type="entry name" value="D_2_HYDROXYACID_DH_3"/>
    <property type="match status" value="1"/>
</dbReference>
<dbReference type="Pfam" id="PF02826">
    <property type="entry name" value="2-Hacid_dh_C"/>
    <property type="match status" value="1"/>
</dbReference>
<dbReference type="InterPro" id="IPR006139">
    <property type="entry name" value="D-isomer_2_OHA_DH_cat_dom"/>
</dbReference>
<organism evidence="7 8">
    <name type="scientific">Microbulbifer taiwanensis</name>
    <dbReference type="NCBI Taxonomy" id="986746"/>
    <lineage>
        <taxon>Bacteria</taxon>
        <taxon>Pseudomonadati</taxon>
        <taxon>Pseudomonadota</taxon>
        <taxon>Gammaproteobacteria</taxon>
        <taxon>Cellvibrionales</taxon>
        <taxon>Microbulbiferaceae</taxon>
        <taxon>Microbulbifer</taxon>
    </lineage>
</organism>
<comment type="similarity">
    <text evidence="1 4">Belongs to the D-isomer specific 2-hydroxyacid dehydrogenase family.</text>
</comment>
<dbReference type="PANTHER" id="PTHR43026:SF1">
    <property type="entry name" value="2-HYDROXYACID DEHYDROGENASE HOMOLOG 1-RELATED"/>
    <property type="match status" value="1"/>
</dbReference>
<dbReference type="Pfam" id="PF00389">
    <property type="entry name" value="2-Hacid_dh"/>
    <property type="match status" value="1"/>
</dbReference>
<dbReference type="InterPro" id="IPR036291">
    <property type="entry name" value="NAD(P)-bd_dom_sf"/>
</dbReference>
<dbReference type="PROSITE" id="PS00670">
    <property type="entry name" value="D_2_HYDROXYACID_DH_2"/>
    <property type="match status" value="1"/>
</dbReference>
<dbReference type="EMBL" id="JBHSVR010000001">
    <property type="protein sequence ID" value="MFC6632141.1"/>
    <property type="molecule type" value="Genomic_DNA"/>
</dbReference>
<evidence type="ECO:0000256" key="2">
    <source>
        <dbReference type="ARBA" id="ARBA00023002"/>
    </source>
</evidence>